<evidence type="ECO:0000313" key="3">
    <source>
        <dbReference type="Proteomes" id="UP001605036"/>
    </source>
</evidence>
<dbReference type="AlphaFoldDB" id="A0ABD1YMI5"/>
<feature type="compositionally biased region" description="Basic and acidic residues" evidence="1">
    <location>
        <begin position="220"/>
        <end position="230"/>
    </location>
</feature>
<protein>
    <submittedName>
        <fullName evidence="2">Uncharacterized protein</fullName>
    </submittedName>
</protein>
<dbReference type="Proteomes" id="UP001605036">
    <property type="component" value="Unassembled WGS sequence"/>
</dbReference>
<name>A0ABD1YMI5_9MARC</name>
<gene>
    <name evidence="2" type="ORF">R1flu_016604</name>
</gene>
<comment type="caution">
    <text evidence="2">The sequence shown here is derived from an EMBL/GenBank/DDBJ whole genome shotgun (WGS) entry which is preliminary data.</text>
</comment>
<evidence type="ECO:0000256" key="1">
    <source>
        <dbReference type="SAM" id="MobiDB-lite"/>
    </source>
</evidence>
<accession>A0ABD1YMI5</accession>
<feature type="compositionally biased region" description="Basic and acidic residues" evidence="1">
    <location>
        <begin position="244"/>
        <end position="256"/>
    </location>
</feature>
<evidence type="ECO:0000313" key="2">
    <source>
        <dbReference type="EMBL" id="KAL2631918.1"/>
    </source>
</evidence>
<sequence length="256" mass="27799">MGFFIAIVKFNDGNENRACNPPNQSVIHSSAYHLKGGRLGLGKTLSLRGVKISNLRLSFECGRCLGLQEYGSSGCITTFDRQVLTKIGSEVIWNCKMSTLELLLLSMLLAIGWFPTSESRNVPNIEIVPAAVSLRDRAAQAEVAVCDLECDVHGEGSRIGMDPQPHMSGSGWQTLGIGGRKLVAIYCRNDPASPPFISFDYPDPGESTPIIDPPAMAPHEIVRGHMDKNYADPGTHPPGDDDSDKPPIHDHPVRDP</sequence>
<feature type="region of interest" description="Disordered" evidence="1">
    <location>
        <begin position="217"/>
        <end position="256"/>
    </location>
</feature>
<proteinExistence type="predicted"/>
<organism evidence="2 3">
    <name type="scientific">Riccia fluitans</name>
    <dbReference type="NCBI Taxonomy" id="41844"/>
    <lineage>
        <taxon>Eukaryota</taxon>
        <taxon>Viridiplantae</taxon>
        <taxon>Streptophyta</taxon>
        <taxon>Embryophyta</taxon>
        <taxon>Marchantiophyta</taxon>
        <taxon>Marchantiopsida</taxon>
        <taxon>Marchantiidae</taxon>
        <taxon>Marchantiales</taxon>
        <taxon>Ricciaceae</taxon>
        <taxon>Riccia</taxon>
    </lineage>
</organism>
<keyword evidence="3" id="KW-1185">Reference proteome</keyword>
<dbReference type="EMBL" id="JBHFFA010000004">
    <property type="protein sequence ID" value="KAL2631918.1"/>
    <property type="molecule type" value="Genomic_DNA"/>
</dbReference>
<reference evidence="2 3" key="1">
    <citation type="submission" date="2024-09" db="EMBL/GenBank/DDBJ databases">
        <title>Chromosome-scale assembly of Riccia fluitans.</title>
        <authorList>
            <person name="Paukszto L."/>
            <person name="Sawicki J."/>
            <person name="Karawczyk K."/>
            <person name="Piernik-Szablinska J."/>
            <person name="Szczecinska M."/>
            <person name="Mazdziarz M."/>
        </authorList>
    </citation>
    <scope>NUCLEOTIDE SEQUENCE [LARGE SCALE GENOMIC DNA]</scope>
    <source>
        <strain evidence="2">Rf_01</strain>
        <tissue evidence="2">Aerial parts of the thallus</tissue>
    </source>
</reference>